<dbReference type="OrthoDB" id="9997885at2"/>
<dbReference type="EMBL" id="ADNW02000008">
    <property type="protein sequence ID" value="EGD24669.1"/>
    <property type="molecule type" value="Genomic_DNA"/>
</dbReference>
<accession>E9T086</accession>
<name>E9T086_RHOHA</name>
<keyword evidence="2" id="KW-1185">Reference proteome</keyword>
<proteinExistence type="predicted"/>
<reference evidence="1" key="1">
    <citation type="submission" date="2011-01" db="EMBL/GenBank/DDBJ databases">
        <authorList>
            <person name="Muzny D."/>
            <person name="Qin X."/>
            <person name="Buhay C."/>
            <person name="Dugan-Rocha S."/>
            <person name="Ding Y."/>
            <person name="Chen G."/>
            <person name="Hawes A."/>
            <person name="Holder M."/>
            <person name="Jhangiani S."/>
            <person name="Johnson A."/>
            <person name="Khan Z."/>
            <person name="Li Z."/>
            <person name="Liu W."/>
            <person name="Liu X."/>
            <person name="Perez L."/>
            <person name="Shen H."/>
            <person name="Wang Q."/>
            <person name="Watt J."/>
            <person name="Xi L."/>
            <person name="Xin Y."/>
            <person name="Zhou J."/>
            <person name="Deng J."/>
            <person name="Jiang H."/>
            <person name="Liu Y."/>
            <person name="Qu J."/>
            <person name="Song X.-Z."/>
            <person name="Zhang L."/>
            <person name="Villasana D."/>
            <person name="Johnson A."/>
            <person name="Liu J."/>
            <person name="Liyanage D."/>
            <person name="Lorensuhewa L."/>
            <person name="Robinson T."/>
            <person name="Song A."/>
            <person name="Song B.-B."/>
            <person name="Dinh H."/>
            <person name="Thornton R."/>
            <person name="Coyle M."/>
            <person name="Francisco L."/>
            <person name="Jackson L."/>
            <person name="Javaid M."/>
            <person name="Korchina V."/>
            <person name="Kovar C."/>
            <person name="Mata R."/>
            <person name="Mathew T."/>
            <person name="Ngo R."/>
            <person name="Nguyen L."/>
            <person name="Nguyen N."/>
            <person name="Okwuonu G."/>
            <person name="Ongeri F."/>
            <person name="Pham C."/>
            <person name="Simmons D."/>
            <person name="Wilczek-Boney K."/>
            <person name="Hale W."/>
            <person name="Jakkamsetti A."/>
            <person name="Pham P."/>
            <person name="Ruth R."/>
            <person name="San Lucas F."/>
            <person name="Warren J."/>
            <person name="Zhang J."/>
            <person name="Zhao Z."/>
            <person name="Zhou C."/>
            <person name="Zhu D."/>
            <person name="Lee S."/>
            <person name="Bess C."/>
            <person name="Blankenburg K."/>
            <person name="Forbes L."/>
            <person name="Fu Q."/>
            <person name="Gubbala S."/>
            <person name="Hirani K."/>
            <person name="Jayaseelan J.C."/>
            <person name="Lara F."/>
            <person name="Munidasa M."/>
            <person name="Palculict T."/>
            <person name="Patil S."/>
            <person name="Pu L.-L."/>
            <person name="Saada N."/>
            <person name="Tang L."/>
            <person name="Weissenberger G."/>
            <person name="Zhu Y."/>
            <person name="Hemphill L."/>
            <person name="Shang Y."/>
            <person name="Youmans B."/>
            <person name="Ayvaz T."/>
            <person name="Ross M."/>
            <person name="Santibanez J."/>
            <person name="Aqrawi P."/>
            <person name="Gross S."/>
            <person name="Joshi V."/>
            <person name="Fowler G."/>
            <person name="Nazareth L."/>
            <person name="Reid J."/>
            <person name="Worley K."/>
            <person name="Petrosino J."/>
            <person name="Highlander S."/>
            <person name="Gibbs R."/>
        </authorList>
    </citation>
    <scope>NUCLEOTIDE SEQUENCE [LARGE SCALE GENOMIC DNA]</scope>
    <source>
        <strain evidence="1">ATCC 33707</strain>
    </source>
</reference>
<dbReference type="HOGENOM" id="CLU_2510478_0_0_11"/>
<dbReference type="AlphaFoldDB" id="E9T086"/>
<comment type="caution">
    <text evidence="1">The sequence shown here is derived from an EMBL/GenBank/DDBJ whole genome shotgun (WGS) entry which is preliminary data.</text>
</comment>
<evidence type="ECO:0000313" key="1">
    <source>
        <dbReference type="EMBL" id="EGD24669.1"/>
    </source>
</evidence>
<organism evidence="1 2">
    <name type="scientific">Prescottella equi ATCC 33707</name>
    <dbReference type="NCBI Taxonomy" id="525370"/>
    <lineage>
        <taxon>Bacteria</taxon>
        <taxon>Bacillati</taxon>
        <taxon>Actinomycetota</taxon>
        <taxon>Actinomycetes</taxon>
        <taxon>Mycobacteriales</taxon>
        <taxon>Nocardiaceae</taxon>
        <taxon>Prescottella</taxon>
    </lineage>
</organism>
<dbReference type="RefSeq" id="WP_005513038.1">
    <property type="nucleotide sequence ID" value="NZ_CM001149.1"/>
</dbReference>
<evidence type="ECO:0000313" key="2">
    <source>
        <dbReference type="Proteomes" id="UP000004245"/>
    </source>
</evidence>
<dbReference type="Proteomes" id="UP000004245">
    <property type="component" value="Unassembled WGS sequence"/>
</dbReference>
<gene>
    <name evidence="1" type="ORF">HMPREF0724_11787</name>
</gene>
<sequence length="85" mass="9896">MTRQYPEITRSTAEYDEVTRILRRRRLLVADLSVTQISKRWLKGDVFVLDADGIPILADDDGTLLARRRRIRIPRDSFLARAGRN</sequence>
<protein>
    <submittedName>
        <fullName evidence="1">Uncharacterized protein</fullName>
    </submittedName>
</protein>